<evidence type="ECO:0000313" key="2">
    <source>
        <dbReference type="Proteomes" id="UP000001511"/>
    </source>
</evidence>
<dbReference type="AlphaFoldDB" id="D7E409"/>
<proteinExistence type="predicted"/>
<gene>
    <name evidence="1" type="ordered locus">Aazo_1456</name>
</gene>
<dbReference type="Proteomes" id="UP000001511">
    <property type="component" value="Chromosome"/>
</dbReference>
<name>D7E409_NOSA0</name>
<dbReference type="HOGENOM" id="CLU_3170860_0_0_3"/>
<dbReference type="KEGG" id="naz:Aazo_1456"/>
<dbReference type="EMBL" id="CP002059">
    <property type="protein sequence ID" value="ADI63677.1"/>
    <property type="molecule type" value="Genomic_DNA"/>
</dbReference>
<dbReference type="RefSeq" id="WP_013190695.1">
    <property type="nucleotide sequence ID" value="NC_014248.1"/>
</dbReference>
<keyword evidence="2" id="KW-1185">Reference proteome</keyword>
<reference evidence="1 2" key="1">
    <citation type="journal article" date="2010" name="PLoS ONE">
        <title>Genome erosion in a nitrogen-fixing vertically transmitted endosymbiotic multicellular cyanobacterium.</title>
        <authorList>
            <person name="Ran L."/>
            <person name="Larsson J."/>
            <person name="Vigil-Stenman T."/>
            <person name="Nylander J.A."/>
            <person name="Ininbergs K."/>
            <person name="Zheng W.W."/>
            <person name="Lapidus A."/>
            <person name="Lowry S."/>
            <person name="Haselkorn R."/>
            <person name="Bergman B."/>
        </authorList>
    </citation>
    <scope>NUCLEOTIDE SEQUENCE [LARGE SCALE GENOMIC DNA]</scope>
    <source>
        <strain evidence="1 2">0708</strain>
    </source>
</reference>
<protein>
    <submittedName>
        <fullName evidence="1">Uncharacterized protein</fullName>
    </submittedName>
</protein>
<organism evidence="1 2">
    <name type="scientific">Nostoc azollae (strain 0708)</name>
    <name type="common">Anabaena azollae (strain 0708)</name>
    <dbReference type="NCBI Taxonomy" id="551115"/>
    <lineage>
        <taxon>Bacteria</taxon>
        <taxon>Bacillati</taxon>
        <taxon>Cyanobacteriota</taxon>
        <taxon>Cyanophyceae</taxon>
        <taxon>Nostocales</taxon>
        <taxon>Nostocaceae</taxon>
        <taxon>Trichormus</taxon>
    </lineage>
</organism>
<accession>D7E409</accession>
<sequence length="47" mass="5524">MMSYVLAGCNTIHPTSIPGIKDQERCQKNGKVWRNDKYWDYQHNPSL</sequence>
<evidence type="ECO:0000313" key="1">
    <source>
        <dbReference type="EMBL" id="ADI63677.1"/>
    </source>
</evidence>